<feature type="domain" description="Ig-like" evidence="9">
    <location>
        <begin position="840"/>
        <end position="929"/>
    </location>
</feature>
<dbReference type="PROSITE" id="PS50835">
    <property type="entry name" value="IG_LIKE"/>
    <property type="match status" value="18"/>
</dbReference>
<dbReference type="GO" id="GO:0030154">
    <property type="term" value="P:cell differentiation"/>
    <property type="evidence" value="ECO:0007669"/>
    <property type="project" value="UniProtKB-ARBA"/>
</dbReference>
<dbReference type="CDD" id="cd00096">
    <property type="entry name" value="Ig"/>
    <property type="match status" value="6"/>
</dbReference>
<feature type="domain" description="Ig-like" evidence="9">
    <location>
        <begin position="1273"/>
        <end position="1359"/>
    </location>
</feature>
<feature type="compositionally biased region" description="Basic and acidic residues" evidence="7">
    <location>
        <begin position="304"/>
        <end position="353"/>
    </location>
</feature>
<keyword evidence="5" id="KW-0393">Immunoglobulin domain</keyword>
<dbReference type="SMART" id="SM00220">
    <property type="entry name" value="S_TKc"/>
    <property type="match status" value="1"/>
</dbReference>
<dbReference type="InterPro" id="IPR013783">
    <property type="entry name" value="Ig-like_fold"/>
</dbReference>
<feature type="compositionally biased region" description="Basic and acidic residues" evidence="7">
    <location>
        <begin position="709"/>
        <end position="729"/>
    </location>
</feature>
<dbReference type="GO" id="GO:0005524">
    <property type="term" value="F:ATP binding"/>
    <property type="evidence" value="ECO:0007669"/>
    <property type="project" value="UniProtKB-UniRule"/>
</dbReference>
<dbReference type="InterPro" id="IPR007110">
    <property type="entry name" value="Ig-like_dom"/>
</dbReference>
<dbReference type="SMART" id="SM00408">
    <property type="entry name" value="IGc2"/>
    <property type="match status" value="19"/>
</dbReference>
<feature type="domain" description="Ig-like" evidence="9">
    <location>
        <begin position="2286"/>
        <end position="2376"/>
    </location>
</feature>
<feature type="domain" description="Ig-like" evidence="9">
    <location>
        <begin position="2409"/>
        <end position="2498"/>
    </location>
</feature>
<feature type="region of interest" description="Disordered" evidence="7">
    <location>
        <begin position="941"/>
        <end position="996"/>
    </location>
</feature>
<dbReference type="GO" id="GO:0009653">
    <property type="term" value="P:anatomical structure morphogenesis"/>
    <property type="evidence" value="ECO:0007669"/>
    <property type="project" value="UniProtKB-ARBA"/>
</dbReference>
<proteinExistence type="inferred from homology"/>
<reference evidence="12" key="1">
    <citation type="submission" date="2025-08" db="UniProtKB">
        <authorList>
            <consortium name="RefSeq"/>
        </authorList>
    </citation>
    <scope>IDENTIFICATION</scope>
    <source>
        <tissue evidence="12">Adult</tissue>
    </source>
</reference>
<evidence type="ECO:0000256" key="4">
    <source>
        <dbReference type="ARBA" id="ARBA00022840"/>
    </source>
</evidence>
<feature type="domain" description="Ig-like" evidence="9">
    <location>
        <begin position="1741"/>
        <end position="1830"/>
    </location>
</feature>
<dbReference type="InterPro" id="IPR017441">
    <property type="entry name" value="Protein_kinase_ATP_BS"/>
</dbReference>
<dbReference type="OrthoDB" id="10260894at2759"/>
<evidence type="ECO:0000259" key="8">
    <source>
        <dbReference type="PROSITE" id="PS50011"/>
    </source>
</evidence>
<feature type="compositionally biased region" description="Basic and acidic residues" evidence="7">
    <location>
        <begin position="427"/>
        <end position="438"/>
    </location>
</feature>
<dbReference type="PROSITE" id="PS00107">
    <property type="entry name" value="PROTEIN_KINASE_ATP"/>
    <property type="match status" value="1"/>
</dbReference>
<dbReference type="InterPro" id="IPR036116">
    <property type="entry name" value="FN3_sf"/>
</dbReference>
<evidence type="ECO:0000259" key="10">
    <source>
        <dbReference type="PROSITE" id="PS50853"/>
    </source>
</evidence>
<accession>A0A6I9V9B8</accession>
<dbReference type="SUPFAM" id="SSF48726">
    <property type="entry name" value="Immunoglobulin"/>
    <property type="match status" value="22"/>
</dbReference>
<dbReference type="CDD" id="cd14103">
    <property type="entry name" value="STKc_MLCK"/>
    <property type="match status" value="1"/>
</dbReference>
<evidence type="ECO:0000256" key="3">
    <source>
        <dbReference type="ARBA" id="ARBA00022741"/>
    </source>
</evidence>
<dbReference type="InterPro" id="IPR003598">
    <property type="entry name" value="Ig_sub2"/>
</dbReference>
<dbReference type="PROSITE" id="PS50853">
    <property type="entry name" value="FN3"/>
    <property type="match status" value="2"/>
</dbReference>
<dbReference type="KEGG" id="bdr:105227669"/>
<feature type="region of interest" description="Disordered" evidence="7">
    <location>
        <begin position="164"/>
        <end position="438"/>
    </location>
</feature>
<dbReference type="Pfam" id="PF00041">
    <property type="entry name" value="fn3"/>
    <property type="match status" value="2"/>
</dbReference>
<dbReference type="InterPro" id="IPR008271">
    <property type="entry name" value="Ser/Thr_kinase_AS"/>
</dbReference>
<dbReference type="InterPro" id="IPR003961">
    <property type="entry name" value="FN3_dom"/>
</dbReference>
<feature type="domain" description="Ig-like" evidence="9">
    <location>
        <begin position="3010"/>
        <end position="3119"/>
    </location>
</feature>
<dbReference type="Gene3D" id="3.30.200.20">
    <property type="entry name" value="Phosphorylase Kinase, domain 1"/>
    <property type="match status" value="1"/>
</dbReference>
<dbReference type="CDD" id="cd00063">
    <property type="entry name" value="FN3"/>
    <property type="match status" value="2"/>
</dbReference>
<feature type="domain" description="Ig-like" evidence="9">
    <location>
        <begin position="2907"/>
        <end position="2998"/>
    </location>
</feature>
<feature type="domain" description="Ig-like" evidence="9">
    <location>
        <begin position="580"/>
        <end position="665"/>
    </location>
</feature>
<dbReference type="InterPro" id="IPR036179">
    <property type="entry name" value="Ig-like_dom_sf"/>
</dbReference>
<dbReference type="SMART" id="SM00060">
    <property type="entry name" value="FN3"/>
    <property type="match status" value="2"/>
</dbReference>
<dbReference type="GeneID" id="105227669"/>
<dbReference type="Gene3D" id="2.60.40.10">
    <property type="entry name" value="Immunoglobulins"/>
    <property type="match status" value="24"/>
</dbReference>
<dbReference type="PANTHER" id="PTHR47633:SF7">
    <property type="entry name" value="TITIN HOMOLOG"/>
    <property type="match status" value="1"/>
</dbReference>
<dbReference type="PROSITE" id="PS00108">
    <property type="entry name" value="PROTEIN_KINASE_ST"/>
    <property type="match status" value="1"/>
</dbReference>
<evidence type="ECO:0000313" key="12">
    <source>
        <dbReference type="RefSeq" id="XP_011205438.2"/>
    </source>
</evidence>
<dbReference type="Gene3D" id="1.10.510.10">
    <property type="entry name" value="Transferase(Phosphotransferase) domain 1"/>
    <property type="match status" value="1"/>
</dbReference>
<dbReference type="GO" id="GO:0032982">
    <property type="term" value="C:myosin filament"/>
    <property type="evidence" value="ECO:0007669"/>
    <property type="project" value="UniProtKB-KW"/>
</dbReference>
<feature type="region of interest" description="Disordered" evidence="7">
    <location>
        <begin position="1214"/>
        <end position="1261"/>
    </location>
</feature>
<feature type="domain" description="Fibronectin type-III" evidence="10">
    <location>
        <begin position="3249"/>
        <end position="3359"/>
    </location>
</feature>
<feature type="domain" description="Ig-like" evidence="9">
    <location>
        <begin position="1629"/>
        <end position="1714"/>
    </location>
</feature>
<feature type="compositionally biased region" description="Basic and acidic residues" evidence="7">
    <location>
        <begin position="265"/>
        <end position="280"/>
    </location>
</feature>
<dbReference type="GO" id="GO:0046872">
    <property type="term" value="F:metal ion binding"/>
    <property type="evidence" value="ECO:0007669"/>
    <property type="project" value="UniProtKB-KW"/>
</dbReference>
<comment type="similarity">
    <text evidence="1">Belongs to the protein kinase superfamily. CAMK Ser/Thr protein kinase family.</text>
</comment>
<dbReference type="Pfam" id="PF07679">
    <property type="entry name" value="I-set"/>
    <property type="match status" value="21"/>
</dbReference>
<dbReference type="PROSITE" id="PS50011">
    <property type="entry name" value="PROTEIN_KINASE_DOM"/>
    <property type="match status" value="1"/>
</dbReference>
<dbReference type="SUPFAM" id="SSF56112">
    <property type="entry name" value="Protein kinase-like (PK-like)"/>
    <property type="match status" value="1"/>
</dbReference>
<evidence type="ECO:0000256" key="1">
    <source>
        <dbReference type="ARBA" id="ARBA00006692"/>
    </source>
</evidence>
<dbReference type="InterPro" id="IPR013098">
    <property type="entry name" value="Ig_I-set"/>
</dbReference>
<evidence type="ECO:0000259" key="9">
    <source>
        <dbReference type="PROSITE" id="PS50835"/>
    </source>
</evidence>
<protein>
    <submittedName>
        <fullName evidence="12">Muscle M-line assembly protein unc-89 isoform X11</fullName>
    </submittedName>
</protein>
<feature type="compositionally biased region" description="Low complexity" evidence="7">
    <location>
        <begin position="4011"/>
        <end position="4032"/>
    </location>
</feature>
<feature type="domain" description="Ig-like" evidence="9">
    <location>
        <begin position="482"/>
        <end position="569"/>
    </location>
</feature>
<feature type="compositionally biased region" description="Basic residues" evidence="7">
    <location>
        <begin position="229"/>
        <end position="241"/>
    </location>
</feature>
<dbReference type="SMART" id="SM00409">
    <property type="entry name" value="IG"/>
    <property type="match status" value="22"/>
</dbReference>
<gene>
    <name evidence="12" type="primary">LOC105227669</name>
</gene>
<feature type="domain" description="Ig-like" evidence="9">
    <location>
        <begin position="3124"/>
        <end position="3247"/>
    </location>
</feature>
<feature type="domain" description="Ig-like" evidence="9">
    <location>
        <begin position="730"/>
        <end position="821"/>
    </location>
</feature>
<dbReference type="InterPro" id="IPR011009">
    <property type="entry name" value="Kinase-like_dom_sf"/>
</dbReference>
<keyword evidence="3 6" id="KW-0547">Nucleotide-binding</keyword>
<feature type="domain" description="Ig-like" evidence="9">
    <location>
        <begin position="2187"/>
        <end position="2269"/>
    </location>
</feature>
<dbReference type="PANTHER" id="PTHR47633">
    <property type="entry name" value="IMMUNOGLOBULIN"/>
    <property type="match status" value="1"/>
</dbReference>
<feature type="region of interest" description="Disordered" evidence="7">
    <location>
        <begin position="698"/>
        <end position="732"/>
    </location>
</feature>
<feature type="region of interest" description="Disordered" evidence="7">
    <location>
        <begin position="2628"/>
        <end position="2651"/>
    </location>
</feature>
<feature type="binding site" evidence="6">
    <location>
        <position position="3412"/>
    </location>
    <ligand>
        <name>ATP</name>
        <dbReference type="ChEBI" id="CHEBI:30616"/>
    </ligand>
</feature>
<dbReference type="GO" id="GO:0007155">
    <property type="term" value="P:cell adhesion"/>
    <property type="evidence" value="ECO:0007669"/>
    <property type="project" value="UniProtKB-KW"/>
</dbReference>
<keyword evidence="11" id="KW-1185">Reference proteome</keyword>
<feature type="domain" description="Protein kinase" evidence="8">
    <location>
        <begin position="3382"/>
        <end position="3638"/>
    </location>
</feature>
<organism evidence="11 12">
    <name type="scientific">Bactrocera dorsalis</name>
    <name type="common">Oriental fruit fly</name>
    <name type="synonym">Dacus dorsalis</name>
    <dbReference type="NCBI Taxonomy" id="27457"/>
    <lineage>
        <taxon>Eukaryota</taxon>
        <taxon>Metazoa</taxon>
        <taxon>Ecdysozoa</taxon>
        <taxon>Arthropoda</taxon>
        <taxon>Hexapoda</taxon>
        <taxon>Insecta</taxon>
        <taxon>Pterygota</taxon>
        <taxon>Neoptera</taxon>
        <taxon>Endopterygota</taxon>
        <taxon>Diptera</taxon>
        <taxon>Brachycera</taxon>
        <taxon>Muscomorpha</taxon>
        <taxon>Tephritoidea</taxon>
        <taxon>Tephritidae</taxon>
        <taxon>Bactrocera</taxon>
        <taxon>Bactrocera</taxon>
    </lineage>
</organism>
<feature type="compositionally biased region" description="Basic and acidic residues" evidence="7">
    <location>
        <begin position="4059"/>
        <end position="4068"/>
    </location>
</feature>
<feature type="compositionally biased region" description="Acidic residues" evidence="7">
    <location>
        <begin position="354"/>
        <end position="376"/>
    </location>
</feature>
<evidence type="ECO:0000256" key="7">
    <source>
        <dbReference type="SAM" id="MobiDB-lite"/>
    </source>
</evidence>
<feature type="domain" description="Ig-like" evidence="9">
    <location>
        <begin position="995"/>
        <end position="1086"/>
    </location>
</feature>
<dbReference type="Proteomes" id="UP001652620">
    <property type="component" value="Chromosome 3"/>
</dbReference>
<feature type="region of interest" description="Disordered" evidence="7">
    <location>
        <begin position="1"/>
        <end position="58"/>
    </location>
</feature>
<evidence type="ECO:0000256" key="6">
    <source>
        <dbReference type="PROSITE-ProRule" id="PRU10141"/>
    </source>
</evidence>
<dbReference type="Pfam" id="PF00069">
    <property type="entry name" value="Pkinase"/>
    <property type="match status" value="1"/>
</dbReference>
<feature type="domain" description="Fibronectin type-III" evidence="10">
    <location>
        <begin position="1962"/>
        <end position="2062"/>
    </location>
</feature>
<feature type="domain" description="Ig-like" evidence="9">
    <location>
        <begin position="1377"/>
        <end position="1466"/>
    </location>
</feature>
<dbReference type="SUPFAM" id="SSF49265">
    <property type="entry name" value="Fibronectin type III"/>
    <property type="match status" value="1"/>
</dbReference>
<name>A0A6I9V9B8_BACDO</name>
<feature type="domain" description="Ig-like" evidence="9">
    <location>
        <begin position="2066"/>
        <end position="2156"/>
    </location>
</feature>
<dbReference type="InterPro" id="IPR000719">
    <property type="entry name" value="Prot_kinase_dom"/>
</dbReference>
<feature type="compositionally biased region" description="Basic and acidic residues" evidence="7">
    <location>
        <begin position="1508"/>
        <end position="1525"/>
    </location>
</feature>
<dbReference type="RefSeq" id="XP_011205438.2">
    <property type="nucleotide sequence ID" value="XM_011207136.4"/>
</dbReference>
<feature type="compositionally biased region" description="Basic and acidic residues" evidence="7">
    <location>
        <begin position="3865"/>
        <end position="3876"/>
    </location>
</feature>
<dbReference type="InterPro" id="IPR003599">
    <property type="entry name" value="Ig_sub"/>
</dbReference>
<feature type="domain" description="Ig-like" evidence="9">
    <location>
        <begin position="2526"/>
        <end position="2609"/>
    </location>
</feature>
<dbReference type="GO" id="GO:0005516">
    <property type="term" value="F:calmodulin binding"/>
    <property type="evidence" value="ECO:0007669"/>
    <property type="project" value="UniProtKB-KW"/>
</dbReference>
<dbReference type="GO" id="GO:0030017">
    <property type="term" value="C:sarcomere"/>
    <property type="evidence" value="ECO:0007669"/>
    <property type="project" value="UniProtKB-ARBA"/>
</dbReference>
<evidence type="ECO:0000256" key="2">
    <source>
        <dbReference type="ARBA" id="ARBA00022737"/>
    </source>
</evidence>
<feature type="region of interest" description="Disordered" evidence="7">
    <location>
        <begin position="4011"/>
        <end position="4084"/>
    </location>
</feature>
<feature type="domain" description="Ig-like" evidence="9">
    <location>
        <begin position="2689"/>
        <end position="2777"/>
    </location>
</feature>
<keyword evidence="4 6" id="KW-0067">ATP-binding</keyword>
<keyword evidence="2" id="KW-0677">Repeat</keyword>
<feature type="region of interest" description="Disordered" evidence="7">
    <location>
        <begin position="1460"/>
        <end position="1525"/>
    </location>
</feature>
<evidence type="ECO:0000313" key="11">
    <source>
        <dbReference type="Proteomes" id="UP001652620"/>
    </source>
</evidence>
<feature type="compositionally biased region" description="Basic residues" evidence="7">
    <location>
        <begin position="173"/>
        <end position="186"/>
    </location>
</feature>
<sequence length="4084" mass="454583">MGETEGEVGAADTRASEEPESTPVQDTLAVPVQKRRKVKSPTPGTLRGRSATPIRGRSQTPFSLYLNRRSATPSTWRSITPFLKREEREKTPFELGRDIKTQITCNKAVFDRALIMDITESEEVQKPVRYITTDMSVIDRAAVMDVSNVEVIYLIEEYEEVEEEEEIIEEVKPKKKGKGKKARTPRKSVEKDASGSGVTSDTEGEPGDRASTDREESIEPEDLDEPVKKTKKKAAPKKKEKKEKSPSPKLTLKLEMGGGQKASKKMFEEQQKQQEAKDLAPKPPPKKSKLVLQMEEQARQAAKAAEEEAAKAAAKPKGETFAERQARLKKEKEEQERIEAELRAALRAQKEAEQGDEDETEEQDEEGDEEEEDAGDESFAGTESYGGEYADEGGSEFRDEDEEAEDADVVPELPKSKKRRGSNSSEEFTRPNPYDEERWKRIAEEEGEEFMQQMRKYSMRIHKSEKERDAEWQRIREQARLPHFIVFLTDRTVEAGHNVRISCAVGGPELSVKWFKDGRQLERDATHRIINNNNILALEVVNTTILDSGEYSCTVANSNDTVTSSCYVTIYEVFKDEPAPPSCKLIKEYYHLRDDELTIECHLHGVPRPAVVWMKGGLDVKPSFKFTMLEEAHGIYKLLIYKPNDKDSGTYICKAANSSGEVQISHHVEVAKNRHFHARGIFHARDRLQKDKEATAKKAMEEALQSKAASDRKRTSTVAEAKERVHRASPEPLVSPKQKLKFATQLRDRMALEGSTVRFVCTVIGPSPNCRWMKDDKWVVAGPTVKNLSEEGKAILEVSKVTSEASGVYKCVAKNDYSEIDTQCYFKVYSAQADGDEQEPIFALPLRDVYHSSQNDLIIDTKVRGNPRPKITWVKDNLPVVLDDRRVQIEHLDGVCELIINKPTSSDSGVYTCIAENKLGSQKTTHTVVVEVVQSSRRSSLLSGVMTESDSEAGTGDASGKKVEKGSRPPKSKKKDDDAEAGTYERRSRMPDPSPKQQLYFIANLSNRYVAEGSKVKFQAVVGGPDATFKWQKNEQNVTYGPRIRNMSREGMACLEFVNTAAEDSAVYTLTAQNEFCKITTSALLHVYSPKVSSDVQPMFTRSLKEIYHLNTNELVLETGVRGQPTPQVQWSKDNFEIKNGGRYQILQHQDGTCELIIDRPDAKDSGKYLVRAENSAGKSEITHTVLFEGQASHIAENIHGVFHADKSLLRAKTAEDEKAAPSKGEAAESDAEDKEGKGKSKAKARKAKKEEEEVTSSATEIISETGSLKKREKVIGIHFATSVRDRVVAEGSKVKISCFLESKEPQVKWFKNDEPIANSPKIRGRYSEGLCLLEIASATVEDSGVYKCWARDETGEASTFCKLEVYADPGTGDVPPTFTRNIKDTYHGKIHELQLDVHVRGLPTPSVTWVKDGVKVESSEKYQQIDHDDGLCELFIIDPVPADSGKYVCQAENREGKTEISHIVTVEPRRRRPVSPSKEARPPVKPTTEEEEKEGEDKEEKKKKKKAKDEEEGSGRREAPPPPDLKKYLYLRNFLSNRTVKAGSNVKWMVNIDGPEPTARWFHGEQPITFGPKSKMSCQDGIAWLNLIGVSEEEAGEYTLRVKGSENEVVSTCQLFVYTTGKEEVVAPVFTVGIKDTYSINENTLVLDCRVRGKPRPDIQWMKGSDLLNEDDRYNIVNSADGYTKLTINNPTEKDSGLYACVARNEAAENKITHQVDFVGRERFALEKTHGYFHRDPNKPHFVVPLSNQTVSPGGTVAISAEFMKSSTPLEVQWLRNRQTVAGQPGIKTFMEGGVYTLAILNAQPEVEGTYTCRASNAFGRIESHVSVDVAAGAPKNERPPLFLSRPEPDMKILVGDPFSISFRIAGEPKPKLTFLKGTKDITKSDRVSKEVSDDYTRFTVQSSQIADSGTYFVVARNNFGTDRVFVTVAVMPRARSETPTSPRWGQRLESFPDISYFRDPPGPISTEPLVVDSGPSHISLSWGKPARDNSAPVIAYRIDAWVVGHEGGAMWKELGLTPINSFDAFNLKPNVEYHFRVTPKNRYGWGPSVQTSSPLQVGGAECLPEFVKILPGQLKALLGTQLIFECTVRGAPRPQIDWYKDGMHISPLAERIRIRQIGSTCTLIIAPVSELDAGRYTCEATNSKGRVSTFARLQIVTDPRLYEADTKLKQIVHSADVAHAGDTLPIFTMRLRDRRVQMTYPVRLTCQVMGHPSPEIMWYKDDQQIVENRRCLITSDGQFHTLELASTVLDDSGIYTCTAKNELGSVSCHCSLVVDKGIRAYISPEFYMPLDPLYIYQEGQEIRLAAKVEAYPTVGVSWHRNGVRLRPSRRINATLDSNGFVELIIADATIHDAGIYVCVASNAVGKVESSCRVVIEELDEDQQQQKQCSSSQIPAIVKSDLPYSKEPMFVVKPRSSEAYEGDTVIIFCEVVGDPKPEVVWLRDFLNPEYYKDAPHFRPIGDGPEYRLEIPSAKLDFTGTYSVIASNCNGEAKAVISLQIFAKDILNNSQMEKGSIRHGNVETFPRIIRHLRDLRCCDGDAITLECHVEALPEPVIIWEKDGRVLPSGKDFTMSYDGIKATLSIPRIYPEDEGEYTCVAKNNLGRTLSSACIIVDVPEEKENMLNRQLSRPSGLLSANSTPRSTPRSTPNRCFSPRRLSYRSSQIDLSDGRIGSYRRAMLDTRTLAAPKFLAIPHSRVVEEGDNVRFQCAITGHPTPWSTWDKEGMIVTPTARIAVKEVDDLRFLEIDEVTFDDAGLYRITLENDYGRIEATARLDVISRSRYSRSPSVRSVRASSSKRNAHLRRRIMGPSTAIGGRMALATGYRGSSVPSCKFYHNGTELGEDDERVQIVVNEHEALLCIDNVTEEDEGLYTCIIQCDNEPLLTSTWVKFEATESDALTARLREPSISRALPAKVEAHERETVDLRFELDCHEPYTYTWTRNGEVLVDDDDFNQIDHGNGVLCLRINDVFDLDSGKYTCEVRTASGLTCSTACQLSVDETDDVVESAPILLKSPLPVLTNAGADEVVFCAHVHPPEVSVQWFVAGREIISDYVDEENANDSFVGEITKQFGAARVTNESDGVRILRIQNVQPHHCGEVQLSVTHCGKSSSTLRAYTSLVVLPGPTSLQGDSTETTSAADKAIEALNGSELPEVPACILEGPQDCTAHIGGSVKLSVCYEAVPRAQVCWYKGCRPIVEQRNISIRSSAKRSTLLITEIAADDSGKYTVEIMNALGSDAAAASVAVEGPPDAPSGKPSISQGPDRIAVAWCGPPYDGGCMITGFIIEMQQVPAEPNDETDDLAGGESGWHEIATVVDSLAYTVKNLTPSATYRFRVRAKNVHGCSTPSLPSDPVELQAQEIPTEDFHRPICVKSGGDFKSRFEILEELGKGRFGIVYRVQEREDSKQILAAKVIKCIKAQDRQKVMEEISIMKSLQHPKLLQLAASFESAREIVMVMEYITGGELFERVVADDFTLTERDCILFLRQVCEGVAYLHTQSIVHLDLKPENIMCHTRTSHQIKIIDFGLAQRLNKNTPVRVLFGTPEFIPPEIISYEPIGFQSDMWSVGVICYVLLSGLSPFMGDTDVDTFSNITRADYDFDDEAFDCVSQEAKDFISNLLVHRKENRLTAKQCLESKWLTQEHDENLSNKICTDKLKKFIIRRKWQKTGNAIRALGRMATLSASRRNSAVSGAGSLPNSPRPSISGIHHMFSPNTTVQMGSLHEEDDDFSIELPNQTTLEQQRRIQKTLKVRDKSQCSERSDSGYSECSNCSVGGNMPCHCAGASAVQVIVQHSALDDLHATNAEAALSLGVPHDVLKTKLEEIAQHENLALPHFGEKCNESISVLEQHMRQVSLQSSDGVTAGKDNGEHSESMRVRPEDGISDQANVTLSLAMPLTSPTQVAPSEPTTVLASPPLREPIMRSDFTNTIKMRKKSLENNALREKAKQQPKPIFEAAGKVSQLKHKFNLASSADDAKCVNAKLLVPRQTSPLHKRDHNKDVFADKRFACANQTNATSASTKSTNSTLQQQQQQKHQQKQCSSMPNSPLLGRSTAALRLSGRVREATERLSQHQTVATSARRMEARR</sequence>
<dbReference type="GO" id="GO:0004687">
    <property type="term" value="F:myosin light chain kinase activity"/>
    <property type="evidence" value="ECO:0007669"/>
    <property type="project" value="UniProtKB-EC"/>
</dbReference>
<feature type="region of interest" description="Disordered" evidence="7">
    <location>
        <begin position="3856"/>
        <end position="3876"/>
    </location>
</feature>
<evidence type="ECO:0000256" key="5">
    <source>
        <dbReference type="ARBA" id="ARBA00023319"/>
    </source>
</evidence>
<feature type="compositionally biased region" description="Acidic residues" evidence="7">
    <location>
        <begin position="389"/>
        <end position="409"/>
    </location>
</feature>
<feature type="compositionally biased region" description="Basic and acidic residues" evidence="7">
    <location>
        <begin position="206"/>
        <end position="217"/>
    </location>
</feature>